<dbReference type="NCBIfam" id="TIGR03083">
    <property type="entry name" value="maleylpyruvate isomerase family mycothiol-dependent enzyme"/>
    <property type="match status" value="1"/>
</dbReference>
<dbReference type="EMBL" id="CP045851">
    <property type="protein sequence ID" value="QGG96672.1"/>
    <property type="molecule type" value="Genomic_DNA"/>
</dbReference>
<evidence type="ECO:0000313" key="2">
    <source>
        <dbReference type="EMBL" id="QGG96672.1"/>
    </source>
</evidence>
<evidence type="ECO:0000313" key="3">
    <source>
        <dbReference type="Proteomes" id="UP000334019"/>
    </source>
</evidence>
<protein>
    <submittedName>
        <fullName evidence="2">Maleylpyruvate isomerase family mycothiol-dependent enzyme</fullName>
    </submittedName>
</protein>
<dbReference type="GO" id="GO:0046872">
    <property type="term" value="F:metal ion binding"/>
    <property type="evidence" value="ECO:0007669"/>
    <property type="project" value="InterPro"/>
</dbReference>
<evidence type="ECO:0000259" key="1">
    <source>
        <dbReference type="Pfam" id="PF11716"/>
    </source>
</evidence>
<dbReference type="KEGG" id="atq:GH723_17085"/>
<dbReference type="SUPFAM" id="SSF109854">
    <property type="entry name" value="DinB/YfiT-like putative metalloenzymes"/>
    <property type="match status" value="1"/>
</dbReference>
<keyword evidence="2" id="KW-0670">Pyruvate</keyword>
<proteinExistence type="predicted"/>
<dbReference type="InterPro" id="IPR024344">
    <property type="entry name" value="MDMPI_metal-binding"/>
</dbReference>
<accession>A0A5Q2RNZ6</accession>
<dbReference type="Pfam" id="PF11716">
    <property type="entry name" value="MDMPI_N"/>
    <property type="match status" value="1"/>
</dbReference>
<feature type="domain" description="Mycothiol-dependent maleylpyruvate isomerase metal-binding" evidence="1">
    <location>
        <begin position="15"/>
        <end position="98"/>
    </location>
</feature>
<gene>
    <name evidence="2" type="ORF">GH723_17085</name>
</gene>
<dbReference type="InterPro" id="IPR034660">
    <property type="entry name" value="DinB/YfiT-like"/>
</dbReference>
<keyword evidence="2" id="KW-0413">Isomerase</keyword>
<dbReference type="RefSeq" id="WP_153760776.1">
    <property type="nucleotide sequence ID" value="NZ_CP045851.1"/>
</dbReference>
<dbReference type="Proteomes" id="UP000334019">
    <property type="component" value="Chromosome"/>
</dbReference>
<sequence length="220" mass="23048">MSTFDVAAATTENRIRFADAVDALPPELHHAPTLCAGWDVHVLTAHQLQPMAVGFLRFVVASLRHRGDVDATVDALARRLAQRPLPELTAQLRALSHRAVSPPRVGPYGPFADSCIHLRDLARPLGLDVDVPLAHWRAVLDYLVADGAAPTLVPAGRLAGLALRATDQDWSHGGDASGQEVAGPSEALAMATTGRAVALADLAGPGVKLLAGRLGAGAER</sequence>
<dbReference type="AlphaFoldDB" id="A0A5Q2RNZ6"/>
<organism evidence="2 3">
    <name type="scientific">Actinomarinicola tropica</name>
    <dbReference type="NCBI Taxonomy" id="2789776"/>
    <lineage>
        <taxon>Bacteria</taxon>
        <taxon>Bacillati</taxon>
        <taxon>Actinomycetota</taxon>
        <taxon>Acidimicrobiia</taxon>
        <taxon>Acidimicrobiales</taxon>
        <taxon>Iamiaceae</taxon>
        <taxon>Actinomarinicola</taxon>
    </lineage>
</organism>
<keyword evidence="3" id="KW-1185">Reference proteome</keyword>
<dbReference type="GO" id="GO:0016853">
    <property type="term" value="F:isomerase activity"/>
    <property type="evidence" value="ECO:0007669"/>
    <property type="project" value="UniProtKB-KW"/>
</dbReference>
<dbReference type="InterPro" id="IPR017517">
    <property type="entry name" value="Maleyloyr_isom"/>
</dbReference>
<name>A0A5Q2RNZ6_9ACTN</name>
<reference evidence="2 3" key="1">
    <citation type="submission" date="2019-11" db="EMBL/GenBank/DDBJ databases">
        <authorList>
            <person name="He Y."/>
        </authorList>
    </citation>
    <scope>NUCLEOTIDE SEQUENCE [LARGE SCALE GENOMIC DNA]</scope>
    <source>
        <strain evidence="2 3">SCSIO 58843</strain>
    </source>
</reference>